<reference evidence="2" key="1">
    <citation type="submission" date="2018-04" db="EMBL/GenBank/DDBJ databases">
        <title>Draft Genome Sequences of Chryseobacterium lactis NCTC11390T isolated from milk, Chryseobacterium oncorhynchi 701B-08T from rainbow trout, and Chryseobacterium viscerum 687B-08T from diseased fish.</title>
        <authorList>
            <person name="Jeong J.-J."/>
            <person name="Lee Y.J."/>
            <person name="Pathiraja D."/>
            <person name="Park B."/>
            <person name="Choi I.-G."/>
            <person name="Kim K.D."/>
        </authorList>
    </citation>
    <scope>NUCLEOTIDE SEQUENCE [LARGE SCALE GENOMIC DNA]</scope>
    <source>
        <strain evidence="2">701B-08</strain>
    </source>
</reference>
<gene>
    <name evidence="2" type="ORF">C1638_017560</name>
</gene>
<dbReference type="OrthoDB" id="881590at2"/>
<accession>A0A316WUP5</accession>
<evidence type="ECO:0000256" key="1">
    <source>
        <dbReference type="SAM" id="MobiDB-lite"/>
    </source>
</evidence>
<evidence type="ECO:0008006" key="4">
    <source>
        <dbReference type="Google" id="ProtNLM"/>
    </source>
</evidence>
<dbReference type="RefSeq" id="WP_109623134.1">
    <property type="nucleotide sequence ID" value="NZ_PPEI02000005.1"/>
</dbReference>
<evidence type="ECO:0000313" key="2">
    <source>
        <dbReference type="EMBL" id="PWN62300.1"/>
    </source>
</evidence>
<proteinExistence type="predicted"/>
<name>A0A316WUP5_9FLAO</name>
<organism evidence="2 3">
    <name type="scientific">Chryseobacterium oncorhynchi</name>
    <dbReference type="NCBI Taxonomy" id="741074"/>
    <lineage>
        <taxon>Bacteria</taxon>
        <taxon>Pseudomonadati</taxon>
        <taxon>Bacteroidota</taxon>
        <taxon>Flavobacteriia</taxon>
        <taxon>Flavobacteriales</taxon>
        <taxon>Weeksellaceae</taxon>
        <taxon>Chryseobacterium group</taxon>
        <taxon>Chryseobacterium</taxon>
    </lineage>
</organism>
<dbReference type="Proteomes" id="UP000236182">
    <property type="component" value="Unassembled WGS sequence"/>
</dbReference>
<dbReference type="EMBL" id="PPEI02000005">
    <property type="protein sequence ID" value="PWN62300.1"/>
    <property type="molecule type" value="Genomic_DNA"/>
</dbReference>
<keyword evidence="3" id="KW-1185">Reference proteome</keyword>
<dbReference type="AlphaFoldDB" id="A0A316WUP5"/>
<protein>
    <recommendedName>
        <fullName evidence="4">DUF1320 domain-containing protein</fullName>
    </recommendedName>
</protein>
<evidence type="ECO:0000313" key="3">
    <source>
        <dbReference type="Proteomes" id="UP000236182"/>
    </source>
</evidence>
<comment type="caution">
    <text evidence="2">The sequence shown here is derived from an EMBL/GenBank/DDBJ whole genome shotgun (WGS) entry which is preliminary data.</text>
</comment>
<sequence length="153" mass="17405">MFLNITDLGANIYEYQIEEITEGNDDIVYQGLQAAEEEIRSYLSGNHKREWKDGRLLYDVDKILSQTGSARNALIVRHGITIAKFYIMDLSNVDIIMEQAKERYDRAIAWLKKLGNGELNLSTLPTIEPDPDDGSSDDTGPFLYGSRTKFTHE</sequence>
<feature type="region of interest" description="Disordered" evidence="1">
    <location>
        <begin position="123"/>
        <end position="153"/>
    </location>
</feature>